<dbReference type="AlphaFoldDB" id="A0A8C5ABE3"/>
<keyword evidence="9" id="KW-0378">Hydrolase</keyword>
<keyword evidence="6" id="KW-0963">Cytoplasm</keyword>
<evidence type="ECO:0000256" key="10">
    <source>
        <dbReference type="ARBA" id="ARBA00023242"/>
    </source>
</evidence>
<feature type="compositionally biased region" description="Basic and acidic residues" evidence="13">
    <location>
        <begin position="9"/>
        <end position="28"/>
    </location>
</feature>
<keyword evidence="8" id="KW-0479">Metal-binding</keyword>
<evidence type="ECO:0000256" key="3">
    <source>
        <dbReference type="ARBA" id="ARBA00004496"/>
    </source>
</evidence>
<dbReference type="PANTHER" id="PTHR22930">
    <property type="match status" value="1"/>
</dbReference>
<name>A0A8C5ABE3_GADMO</name>
<dbReference type="OMA" id="CHAIAGI"/>
<comment type="function">
    <text evidence="12">Transposase-derived protein that may have nuclease activity. Does not have transposase activity.</text>
</comment>
<dbReference type="InterPro" id="IPR026103">
    <property type="entry name" value="HARBI1_animal"/>
</dbReference>
<feature type="domain" description="DDE Tnp4" evidence="14">
    <location>
        <begin position="169"/>
        <end position="320"/>
    </location>
</feature>
<dbReference type="GO" id="GO:0005634">
    <property type="term" value="C:nucleus"/>
    <property type="evidence" value="ECO:0007669"/>
    <property type="project" value="UniProtKB-SubCell"/>
</dbReference>
<evidence type="ECO:0000259" key="14">
    <source>
        <dbReference type="Pfam" id="PF13359"/>
    </source>
</evidence>
<sequence length="368" mass="41815">MAGRQRVLALREQERERDRVREREAERPRRPRSRLVAINARIRDNFDPLEVYNDSAVIQRYRLPRELIRQLLGTISEDLRRATRRNFALTPQVPLLAALRFYDTGSFLQVVGDGQGLSKASVCRSVQAVTYSLLRLVPQHVHFPTRDEMRATQEDFFRSFRIPQVAGAVDGTLVPILTPHVDAHVFICRKGYAAVNCQVVCDHQGIILDVVARWPGSTHDSFVFRESSIGRLPTASRGEWRLLGDSGYPLRPHLFTPVNNPGDVHDEAYNEAHRLARCIVERTIGRWKLRFRCLHQSSGGLQFSPAKSCAVICVTAMLHNIAAKAGVALLEPEENEDDDDEEDRCEDGLPLNYAAGFHARRRVIETFF</sequence>
<evidence type="ECO:0000313" key="16">
    <source>
        <dbReference type="Proteomes" id="UP000694546"/>
    </source>
</evidence>
<keyword evidence="16" id="KW-1185">Reference proteome</keyword>
<evidence type="ECO:0000256" key="11">
    <source>
        <dbReference type="ARBA" id="ARBA00030126"/>
    </source>
</evidence>
<evidence type="ECO:0000256" key="5">
    <source>
        <dbReference type="ARBA" id="ARBA00015519"/>
    </source>
</evidence>
<evidence type="ECO:0000256" key="6">
    <source>
        <dbReference type="ARBA" id="ARBA00022490"/>
    </source>
</evidence>
<dbReference type="PANTHER" id="PTHR22930:SF267">
    <property type="entry name" value="NUCLEASE HARBI1-RELATED"/>
    <property type="match status" value="1"/>
</dbReference>
<dbReference type="PRINTS" id="PR02086">
    <property type="entry name" value="PUTNUCHARBI1"/>
</dbReference>
<comment type="similarity">
    <text evidence="4">Belongs to the HARBI1 family.</text>
</comment>
<dbReference type="GO" id="GO:0016787">
    <property type="term" value="F:hydrolase activity"/>
    <property type="evidence" value="ECO:0007669"/>
    <property type="project" value="UniProtKB-KW"/>
</dbReference>
<reference evidence="15" key="1">
    <citation type="submission" date="2025-08" db="UniProtKB">
        <authorList>
            <consortium name="Ensembl"/>
        </authorList>
    </citation>
    <scope>IDENTIFICATION</scope>
</reference>
<evidence type="ECO:0000256" key="7">
    <source>
        <dbReference type="ARBA" id="ARBA00022722"/>
    </source>
</evidence>
<evidence type="ECO:0000256" key="4">
    <source>
        <dbReference type="ARBA" id="ARBA00006958"/>
    </source>
</evidence>
<dbReference type="InterPro" id="IPR045249">
    <property type="entry name" value="HARBI1-like"/>
</dbReference>
<comment type="subcellular location">
    <subcellularLocation>
        <location evidence="3">Cytoplasm</location>
    </subcellularLocation>
    <subcellularLocation>
        <location evidence="2">Nucleus</location>
    </subcellularLocation>
</comment>
<evidence type="ECO:0000256" key="13">
    <source>
        <dbReference type="SAM" id="MobiDB-lite"/>
    </source>
</evidence>
<dbReference type="Proteomes" id="UP000694546">
    <property type="component" value="Chromosome 11"/>
</dbReference>
<protein>
    <recommendedName>
        <fullName evidence="5">Putative nuclease HARBI1</fullName>
    </recommendedName>
    <alternativeName>
        <fullName evidence="11">Harbinger transposase-derived nuclease</fullName>
    </alternativeName>
</protein>
<comment type="cofactor">
    <cofactor evidence="1">
        <name>a divalent metal cation</name>
        <dbReference type="ChEBI" id="CHEBI:60240"/>
    </cofactor>
</comment>
<feature type="region of interest" description="Disordered" evidence="13">
    <location>
        <begin position="1"/>
        <end position="28"/>
    </location>
</feature>
<organism evidence="15 16">
    <name type="scientific">Gadus morhua</name>
    <name type="common">Atlantic cod</name>
    <dbReference type="NCBI Taxonomy" id="8049"/>
    <lineage>
        <taxon>Eukaryota</taxon>
        <taxon>Metazoa</taxon>
        <taxon>Chordata</taxon>
        <taxon>Craniata</taxon>
        <taxon>Vertebrata</taxon>
        <taxon>Euteleostomi</taxon>
        <taxon>Actinopterygii</taxon>
        <taxon>Neopterygii</taxon>
        <taxon>Teleostei</taxon>
        <taxon>Neoteleostei</taxon>
        <taxon>Acanthomorphata</taxon>
        <taxon>Zeiogadaria</taxon>
        <taxon>Gadariae</taxon>
        <taxon>Gadiformes</taxon>
        <taxon>Gadoidei</taxon>
        <taxon>Gadidae</taxon>
        <taxon>Gadus</taxon>
    </lineage>
</organism>
<dbReference type="GO" id="GO:0004518">
    <property type="term" value="F:nuclease activity"/>
    <property type="evidence" value="ECO:0007669"/>
    <property type="project" value="UniProtKB-KW"/>
</dbReference>
<reference evidence="15" key="2">
    <citation type="submission" date="2025-09" db="UniProtKB">
        <authorList>
            <consortium name="Ensembl"/>
        </authorList>
    </citation>
    <scope>IDENTIFICATION</scope>
</reference>
<evidence type="ECO:0000256" key="8">
    <source>
        <dbReference type="ARBA" id="ARBA00022723"/>
    </source>
</evidence>
<evidence type="ECO:0000256" key="2">
    <source>
        <dbReference type="ARBA" id="ARBA00004123"/>
    </source>
</evidence>
<dbReference type="Ensembl" id="ENSGMOT00000052790.1">
    <property type="protein sequence ID" value="ENSGMOP00000029694.1"/>
    <property type="gene ID" value="ENSGMOG00000033521.1"/>
</dbReference>
<dbReference type="GeneTree" id="ENSGT00940000154348"/>
<keyword evidence="7" id="KW-0540">Nuclease</keyword>
<dbReference type="GO" id="GO:0046872">
    <property type="term" value="F:metal ion binding"/>
    <property type="evidence" value="ECO:0007669"/>
    <property type="project" value="UniProtKB-KW"/>
</dbReference>
<dbReference type="Pfam" id="PF13359">
    <property type="entry name" value="DDE_Tnp_4"/>
    <property type="match status" value="1"/>
</dbReference>
<keyword evidence="10" id="KW-0539">Nucleus</keyword>
<dbReference type="GO" id="GO:0005737">
    <property type="term" value="C:cytoplasm"/>
    <property type="evidence" value="ECO:0007669"/>
    <property type="project" value="UniProtKB-SubCell"/>
</dbReference>
<evidence type="ECO:0000313" key="15">
    <source>
        <dbReference type="Ensembl" id="ENSGMOP00000029694.1"/>
    </source>
</evidence>
<evidence type="ECO:0000256" key="12">
    <source>
        <dbReference type="ARBA" id="ARBA00045850"/>
    </source>
</evidence>
<evidence type="ECO:0000256" key="9">
    <source>
        <dbReference type="ARBA" id="ARBA00022801"/>
    </source>
</evidence>
<evidence type="ECO:0000256" key="1">
    <source>
        <dbReference type="ARBA" id="ARBA00001968"/>
    </source>
</evidence>
<accession>A0A8C5ABE3</accession>
<proteinExistence type="inferred from homology"/>
<dbReference type="InterPro" id="IPR027806">
    <property type="entry name" value="HARBI1_dom"/>
</dbReference>